<dbReference type="Gene3D" id="1.20.1290.10">
    <property type="entry name" value="AhpD-like"/>
    <property type="match status" value="1"/>
</dbReference>
<dbReference type="GO" id="GO:0051920">
    <property type="term" value="F:peroxiredoxin activity"/>
    <property type="evidence" value="ECO:0007669"/>
    <property type="project" value="InterPro"/>
</dbReference>
<dbReference type="Proteomes" id="UP001165427">
    <property type="component" value="Unassembled WGS sequence"/>
</dbReference>
<dbReference type="InterPro" id="IPR004675">
    <property type="entry name" value="AhpD_core"/>
</dbReference>
<dbReference type="AlphaFoldDB" id="A0AA41R4R1"/>
<protein>
    <submittedName>
        <fullName evidence="2">Carboxymuconolactone decarboxylase family protein</fullName>
    </submittedName>
</protein>
<evidence type="ECO:0000313" key="3">
    <source>
        <dbReference type="Proteomes" id="UP001165427"/>
    </source>
</evidence>
<dbReference type="SUPFAM" id="SSF69118">
    <property type="entry name" value="AhpD-like"/>
    <property type="match status" value="1"/>
</dbReference>
<reference evidence="2" key="1">
    <citation type="submission" date="2022-04" db="EMBL/GenBank/DDBJ databases">
        <title>Desulfatitalea alkaliphila sp. nov., a novel anaerobic sulfate-reducing bacterium isolated from terrestrial mud volcano, Taman Peninsula, Russia.</title>
        <authorList>
            <person name="Khomyakova M.A."/>
            <person name="Merkel A.Y."/>
            <person name="Slobodkin A.I."/>
        </authorList>
    </citation>
    <scope>NUCLEOTIDE SEQUENCE</scope>
    <source>
        <strain evidence="2">M08but</strain>
    </source>
</reference>
<evidence type="ECO:0000313" key="2">
    <source>
        <dbReference type="EMBL" id="MCJ8501513.1"/>
    </source>
</evidence>
<feature type="domain" description="Carboxymuconolactone decarboxylase-like" evidence="1">
    <location>
        <begin position="45"/>
        <end position="99"/>
    </location>
</feature>
<dbReference type="PANTHER" id="PTHR35446">
    <property type="entry name" value="SI:CH211-175M2.5"/>
    <property type="match status" value="1"/>
</dbReference>
<dbReference type="PANTHER" id="PTHR35446:SF3">
    <property type="entry name" value="CMD DOMAIN-CONTAINING PROTEIN"/>
    <property type="match status" value="1"/>
</dbReference>
<dbReference type="InterPro" id="IPR029032">
    <property type="entry name" value="AhpD-like"/>
</dbReference>
<keyword evidence="3" id="KW-1185">Reference proteome</keyword>
<organism evidence="2 3">
    <name type="scientific">Desulfatitalea alkaliphila</name>
    <dbReference type="NCBI Taxonomy" id="2929485"/>
    <lineage>
        <taxon>Bacteria</taxon>
        <taxon>Pseudomonadati</taxon>
        <taxon>Thermodesulfobacteriota</taxon>
        <taxon>Desulfobacteria</taxon>
        <taxon>Desulfobacterales</taxon>
        <taxon>Desulfosarcinaceae</taxon>
        <taxon>Desulfatitalea</taxon>
    </lineage>
</organism>
<sequence length="178" mass="19391">MARLPVITKETADEKTAKTFEAIEPKFGKVPNIFKGMANSSVTLNAYLQLDQLIAGGSFSPVEQDIVRITVSQYNKCTYCLAAHTGSLKSNGVSKEEILNIRKGKPTDPKHAVLIDFTLTVIKTSGFVSDSDLDTFKKAGYSDVHAAEISVIIAQKVLSNYFNHINDTDLDLPAAPEI</sequence>
<dbReference type="InterPro" id="IPR003779">
    <property type="entry name" value="CMD-like"/>
</dbReference>
<comment type="caution">
    <text evidence="2">The sequence shown here is derived from an EMBL/GenBank/DDBJ whole genome shotgun (WGS) entry which is preliminary data.</text>
</comment>
<gene>
    <name evidence="2" type="ORF">MRX98_13080</name>
</gene>
<dbReference type="EMBL" id="JALJRB010000014">
    <property type="protein sequence ID" value="MCJ8501513.1"/>
    <property type="molecule type" value="Genomic_DNA"/>
</dbReference>
<name>A0AA41R4R1_9BACT</name>
<proteinExistence type="predicted"/>
<evidence type="ECO:0000259" key="1">
    <source>
        <dbReference type="Pfam" id="PF02627"/>
    </source>
</evidence>
<dbReference type="Pfam" id="PF02627">
    <property type="entry name" value="CMD"/>
    <property type="match status" value="1"/>
</dbReference>
<dbReference type="RefSeq" id="WP_246909406.1">
    <property type="nucleotide sequence ID" value="NZ_JALJRB010000014.1"/>
</dbReference>
<dbReference type="NCBIfam" id="TIGR00778">
    <property type="entry name" value="ahpD_dom"/>
    <property type="match status" value="1"/>
</dbReference>
<accession>A0AA41R4R1</accession>